<evidence type="ECO:0000313" key="6">
    <source>
        <dbReference type="Proteomes" id="UP000186391"/>
    </source>
</evidence>
<sequence length="209" mass="22295">MNTQNVNTEQLISQLNNASLPTDAISAIAALSAREITENKGISALIQAFSHHHPSVGKAAVEALVKLAPASVESLIFAFPNSPDQGVQAHIIQALALIGDERAVDLLAEVVGTEVANHCQGNVRRIAARGLGKIGRTAKQPEVIRYAVEKLTWALLTPEDWGLRYAAAVSLQEIGTPAAHTALQMSLNQETDKVVRSRITMAATKNLPD</sequence>
<organism evidence="5 6">
    <name type="scientific">Fischerella major NIES-592</name>
    <dbReference type="NCBI Taxonomy" id="210994"/>
    <lineage>
        <taxon>Bacteria</taxon>
        <taxon>Bacillati</taxon>
        <taxon>Cyanobacteriota</taxon>
        <taxon>Cyanophyceae</taxon>
        <taxon>Nostocales</taxon>
        <taxon>Hapalosiphonaceae</taxon>
        <taxon>Fischerella</taxon>
    </lineage>
</organism>
<keyword evidence="2" id="KW-0042">Antenna complex</keyword>
<dbReference type="Proteomes" id="UP000186391">
    <property type="component" value="Unassembled WGS sequence"/>
</dbReference>
<gene>
    <name evidence="5" type="ORF">NIES592_21090</name>
</gene>
<evidence type="ECO:0000256" key="1">
    <source>
        <dbReference type="ARBA" id="ARBA00009299"/>
    </source>
</evidence>
<dbReference type="AlphaFoldDB" id="A0A1U7GUE8"/>
<keyword evidence="4" id="KW-0456">Lyase</keyword>
<dbReference type="Pfam" id="PF03130">
    <property type="entry name" value="HEAT_PBS"/>
    <property type="match status" value="1"/>
</dbReference>
<dbReference type="InterPro" id="IPR011989">
    <property type="entry name" value="ARM-like"/>
</dbReference>
<dbReference type="RefSeq" id="WP_073556832.1">
    <property type="nucleotide sequence ID" value="NZ_MRCA01000017.1"/>
</dbReference>
<dbReference type="GO" id="GO:0016829">
    <property type="term" value="F:lyase activity"/>
    <property type="evidence" value="ECO:0007669"/>
    <property type="project" value="UniProtKB-KW"/>
</dbReference>
<dbReference type="OrthoDB" id="463931at2"/>
<evidence type="ECO:0000313" key="5">
    <source>
        <dbReference type="EMBL" id="OKH11601.1"/>
    </source>
</evidence>
<dbReference type="PANTHER" id="PTHR12697:SF5">
    <property type="entry name" value="DEOXYHYPUSINE HYDROXYLASE"/>
    <property type="match status" value="1"/>
</dbReference>
<evidence type="ECO:0000256" key="4">
    <source>
        <dbReference type="ARBA" id="ARBA00023239"/>
    </source>
</evidence>
<dbReference type="Gene3D" id="1.25.10.10">
    <property type="entry name" value="Leucine-rich Repeat Variant"/>
    <property type="match status" value="1"/>
</dbReference>
<dbReference type="InterPro" id="IPR004155">
    <property type="entry name" value="PBS_lyase_HEAT"/>
</dbReference>
<name>A0A1U7GUE8_9CYAN</name>
<evidence type="ECO:0000256" key="2">
    <source>
        <dbReference type="ARBA" id="ARBA00022549"/>
    </source>
</evidence>
<dbReference type="GO" id="GO:0030089">
    <property type="term" value="C:phycobilisome"/>
    <property type="evidence" value="ECO:0007669"/>
    <property type="project" value="UniProtKB-KW"/>
</dbReference>
<evidence type="ECO:0000256" key="3">
    <source>
        <dbReference type="ARBA" id="ARBA00022738"/>
    </source>
</evidence>
<dbReference type="Pfam" id="PF13646">
    <property type="entry name" value="HEAT_2"/>
    <property type="match status" value="1"/>
</dbReference>
<dbReference type="InterPro" id="IPR016024">
    <property type="entry name" value="ARM-type_fold"/>
</dbReference>
<dbReference type="SMART" id="SM00567">
    <property type="entry name" value="EZ_HEAT"/>
    <property type="match status" value="3"/>
</dbReference>
<dbReference type="SUPFAM" id="SSF48371">
    <property type="entry name" value="ARM repeat"/>
    <property type="match status" value="1"/>
</dbReference>
<reference evidence="5 6" key="1">
    <citation type="submission" date="2016-11" db="EMBL/GenBank/DDBJ databases">
        <title>Draft Genome Sequences of Nine Cyanobacterial Strains from Diverse Habitats.</title>
        <authorList>
            <person name="Zhu T."/>
            <person name="Hou S."/>
            <person name="Lu X."/>
            <person name="Hess W.R."/>
        </authorList>
    </citation>
    <scope>NUCLEOTIDE SEQUENCE [LARGE SCALE GENOMIC DNA]</scope>
    <source>
        <strain evidence="5 6">NIES-592</strain>
    </source>
</reference>
<dbReference type="GO" id="GO:0016491">
    <property type="term" value="F:oxidoreductase activity"/>
    <property type="evidence" value="ECO:0007669"/>
    <property type="project" value="TreeGrafter"/>
</dbReference>
<proteinExistence type="inferred from homology"/>
<dbReference type="PANTHER" id="PTHR12697">
    <property type="entry name" value="PBS LYASE HEAT-LIKE PROTEIN"/>
    <property type="match status" value="1"/>
</dbReference>
<comment type="similarity">
    <text evidence="1">Belongs to the CpcE/RpcE/PecE family.</text>
</comment>
<keyword evidence="3" id="KW-0605">Phycobilisome</keyword>
<keyword evidence="6" id="KW-1185">Reference proteome</keyword>
<dbReference type="EMBL" id="MRCA01000017">
    <property type="protein sequence ID" value="OKH11601.1"/>
    <property type="molecule type" value="Genomic_DNA"/>
</dbReference>
<comment type="caution">
    <text evidence="5">The sequence shown here is derived from an EMBL/GenBank/DDBJ whole genome shotgun (WGS) entry which is preliminary data.</text>
</comment>
<protein>
    <submittedName>
        <fullName evidence="5">Bilin biosynthesis protein PecF</fullName>
    </submittedName>
</protein>
<accession>A0A1U7GUE8</accession>